<dbReference type="InterPro" id="IPR036942">
    <property type="entry name" value="Beta-barrel_TonB_sf"/>
</dbReference>
<evidence type="ECO:0000313" key="14">
    <source>
        <dbReference type="Proteomes" id="UP000006073"/>
    </source>
</evidence>
<dbReference type="SUPFAM" id="SSF56935">
    <property type="entry name" value="Porins"/>
    <property type="match status" value="1"/>
</dbReference>
<gene>
    <name evidence="13" type="ORF">A33Q_0064</name>
</gene>
<evidence type="ECO:0000259" key="11">
    <source>
        <dbReference type="Pfam" id="PF00593"/>
    </source>
</evidence>
<evidence type="ECO:0000256" key="6">
    <source>
        <dbReference type="ARBA" id="ARBA00023136"/>
    </source>
</evidence>
<keyword evidence="4 8" id="KW-0812">Transmembrane</keyword>
<dbReference type="EMBL" id="ALWO02000002">
    <property type="protein sequence ID" value="EPA00591.1"/>
    <property type="molecule type" value="Genomic_DNA"/>
</dbReference>
<feature type="domain" description="TonB-dependent receptor-like beta-barrel" evidence="11">
    <location>
        <begin position="408"/>
        <end position="874"/>
    </location>
</feature>
<dbReference type="Pfam" id="PF00593">
    <property type="entry name" value="TonB_dep_Rec_b-barrel"/>
    <property type="match status" value="1"/>
</dbReference>
<dbReference type="AlphaFoldDB" id="S2DTM8"/>
<evidence type="ECO:0000256" key="8">
    <source>
        <dbReference type="PROSITE-ProRule" id="PRU01360"/>
    </source>
</evidence>
<dbReference type="PROSITE" id="PS52016">
    <property type="entry name" value="TONB_DEPENDENT_REC_3"/>
    <property type="match status" value="1"/>
</dbReference>
<keyword evidence="13" id="KW-0675">Receptor</keyword>
<feature type="signal peptide" evidence="10">
    <location>
        <begin position="1"/>
        <end position="21"/>
    </location>
</feature>
<evidence type="ECO:0000256" key="4">
    <source>
        <dbReference type="ARBA" id="ARBA00022692"/>
    </source>
</evidence>
<dbReference type="InterPro" id="IPR039426">
    <property type="entry name" value="TonB-dep_rcpt-like"/>
</dbReference>
<keyword evidence="14" id="KW-1185">Reference proteome</keyword>
<dbReference type="Proteomes" id="UP000006073">
    <property type="component" value="Unassembled WGS sequence"/>
</dbReference>
<evidence type="ECO:0000259" key="12">
    <source>
        <dbReference type="Pfam" id="PF07715"/>
    </source>
</evidence>
<dbReference type="Gene3D" id="2.170.130.10">
    <property type="entry name" value="TonB-dependent receptor, plug domain"/>
    <property type="match status" value="1"/>
</dbReference>
<evidence type="ECO:0000256" key="7">
    <source>
        <dbReference type="ARBA" id="ARBA00023237"/>
    </source>
</evidence>
<keyword evidence="2 8" id="KW-0813">Transport</keyword>
<comment type="similarity">
    <text evidence="8 9">Belongs to the TonB-dependent receptor family.</text>
</comment>
<proteinExistence type="inferred from homology"/>
<accession>S2DTM8</accession>
<dbReference type="Pfam" id="PF07715">
    <property type="entry name" value="Plug"/>
    <property type="match status" value="1"/>
</dbReference>
<dbReference type="InterPro" id="IPR012910">
    <property type="entry name" value="Plug_dom"/>
</dbReference>
<keyword evidence="3 8" id="KW-1134">Transmembrane beta strand</keyword>
<dbReference type="eggNOG" id="COG4771">
    <property type="taxonomic scope" value="Bacteria"/>
</dbReference>
<dbReference type="STRING" id="1189612.A33Q_0064"/>
<name>S2DTM8_INDAL</name>
<dbReference type="OrthoDB" id="1111684at2"/>
<dbReference type="RefSeq" id="WP_009035238.1">
    <property type="nucleotide sequence ID" value="NZ_ALWO02000002.1"/>
</dbReference>
<keyword evidence="10" id="KW-0732">Signal</keyword>
<feature type="chain" id="PRO_5004507974" evidence="10">
    <location>
        <begin position="22"/>
        <end position="913"/>
    </location>
</feature>
<keyword evidence="7 8" id="KW-0998">Cell outer membrane</keyword>
<dbReference type="GO" id="GO:0009279">
    <property type="term" value="C:cell outer membrane"/>
    <property type="evidence" value="ECO:0007669"/>
    <property type="project" value="UniProtKB-SubCell"/>
</dbReference>
<evidence type="ECO:0000256" key="3">
    <source>
        <dbReference type="ARBA" id="ARBA00022452"/>
    </source>
</evidence>
<comment type="subcellular location">
    <subcellularLocation>
        <location evidence="1 8">Cell outer membrane</location>
        <topology evidence="1 8">Multi-pass membrane protein</topology>
    </subcellularLocation>
</comment>
<evidence type="ECO:0000256" key="10">
    <source>
        <dbReference type="SAM" id="SignalP"/>
    </source>
</evidence>
<keyword evidence="6 8" id="KW-0472">Membrane</keyword>
<evidence type="ECO:0000256" key="1">
    <source>
        <dbReference type="ARBA" id="ARBA00004571"/>
    </source>
</evidence>
<organism evidence="13 14">
    <name type="scientific">Indibacter alkaliphilus (strain CCUG 57479 / KCTC 22604 / LW1)</name>
    <dbReference type="NCBI Taxonomy" id="1189612"/>
    <lineage>
        <taxon>Bacteria</taxon>
        <taxon>Pseudomonadati</taxon>
        <taxon>Bacteroidota</taxon>
        <taxon>Cytophagia</taxon>
        <taxon>Cytophagales</taxon>
        <taxon>Cyclobacteriaceae</taxon>
    </lineage>
</organism>
<feature type="domain" description="TonB-dependent receptor plug" evidence="12">
    <location>
        <begin position="272"/>
        <end position="346"/>
    </location>
</feature>
<comment type="caution">
    <text evidence="13">The sequence shown here is derived from an EMBL/GenBank/DDBJ whole genome shotgun (WGS) entry which is preliminary data.</text>
</comment>
<reference evidence="13 14" key="1">
    <citation type="journal article" date="2013" name="Genome Announc.">
        <title>Draft Genome Sequence of Indibacter alkaliphilus Strain LW1T, Isolated from Lonar Lake, a Haloalkaline Lake in the Buldana District of Maharashtra, India.</title>
        <authorList>
            <person name="Singh A."/>
            <person name="Kumar Jangir P."/>
            <person name="Sharma R."/>
            <person name="Singh A."/>
            <person name="Kumar Pinnaka A."/>
            <person name="Shivaji S."/>
        </authorList>
    </citation>
    <scope>NUCLEOTIDE SEQUENCE [LARGE SCALE GENOMIC DNA]</scope>
    <source>
        <strain evidence="14">CCUG 57479 / KCTC 22604 / LW1</strain>
    </source>
</reference>
<protein>
    <submittedName>
        <fullName evidence="13">TonB-dependent receptor</fullName>
    </submittedName>
</protein>
<dbReference type="SUPFAM" id="SSF49464">
    <property type="entry name" value="Carboxypeptidase regulatory domain-like"/>
    <property type="match status" value="1"/>
</dbReference>
<evidence type="ECO:0000256" key="5">
    <source>
        <dbReference type="ARBA" id="ARBA00023077"/>
    </source>
</evidence>
<dbReference type="InterPro" id="IPR037066">
    <property type="entry name" value="Plug_dom_sf"/>
</dbReference>
<dbReference type="InterPro" id="IPR008969">
    <property type="entry name" value="CarboxyPept-like_regulatory"/>
</dbReference>
<evidence type="ECO:0000256" key="9">
    <source>
        <dbReference type="RuleBase" id="RU003357"/>
    </source>
</evidence>
<dbReference type="Gene3D" id="2.40.170.20">
    <property type="entry name" value="TonB-dependent receptor, beta-barrel domain"/>
    <property type="match status" value="1"/>
</dbReference>
<evidence type="ECO:0000313" key="13">
    <source>
        <dbReference type="EMBL" id="EPA00591.1"/>
    </source>
</evidence>
<dbReference type="InterPro" id="IPR000531">
    <property type="entry name" value="Beta-barrel_TonB"/>
</dbReference>
<keyword evidence="5 9" id="KW-0798">TonB box</keyword>
<sequence length="913" mass="103152">MKLKAVFVFFFSILCLFPALAQDHSKKFSGLFPGISFQRFARQIEAQSDYEFYFLEKDVSEIQVNISAAENTLPQLLVTIFEGKDLKFSIDGSNRVFISKNSALEVKLAEDFFNKRDREIKGDSLGAQSDIDRAFSRNKLYVIGSQGSQTEATLSGRITGIDTGNPVFGAVVFERVNYTRAITNEAGEFSIHLPVGRHTLFIQNLGGFVEQRQLSLLGDGILDIAIEENIISLDEFTISSEKMSNIARPEMGVQSLNIQSMRKLPAVLGEVDVIRSILTLPGVQTVGEASVGFNVRGGAADQNLILMNHSTIYNPSHLFGLFSAFNPDMVESVELYKAGMPVKFGGRLSSVLDVEAKYGNPDKVQVTGGIGLMTSRLTVEGPIGENTTFALGGRTTYSDWILDILEENTDFNDARASFYDLNFNVSHKFNDKNTLKLNVYNSSDNFRFDRDTTFTYENRNFNLGWTHYFNEKLEAELVLGRDQYNFGIQGRDNPSNAYDFGYEILQDFAKVNFQYEYDDQHQLNFGLHSIRYRLQPGQIGPVGEPSLVIPESVNTEQALETAFYIGDNFEVNDHLSLNYGMRYVIYNYLGPNTIREYRDGVPIAPPNLEREREFSAGSIINTYHGPEFRISARYILDNISSIKAGYNTGRQFIHLVTNNAAIAPTDVWKLSDPNIRPQWGDQISIGYYRNLKIDKYEFSVETYHRTLRNLIDFRSGATLILNNAVEQDILRTEGRAYGAEVLLKKNTGKLNGWISYTYSRSLLRTAAEETAEKINNGGWYPSNFDQPHNAVLVGNYEWSKRISTSINANYSTGRPITLPVAQFNYGGNERVYFSDRNAYRIPDYFRVDLSVNLEGNHKSKKLAHSSWSVGVYNLLGRRNPYSVYFTPVNGVLEGFQLSIFAQPIPFITYNFRI</sequence>
<evidence type="ECO:0000256" key="2">
    <source>
        <dbReference type="ARBA" id="ARBA00022448"/>
    </source>
</evidence>